<protein>
    <submittedName>
        <fullName evidence="1">Uncharacterized protein</fullName>
    </submittedName>
</protein>
<name>A0A556PQ06_9BACI</name>
<dbReference type="EMBL" id="VMHE01000004">
    <property type="protein sequence ID" value="TSJ66476.1"/>
    <property type="molecule type" value="Genomic_DNA"/>
</dbReference>
<dbReference type="Pfam" id="PF26326">
    <property type="entry name" value="YtzJ"/>
    <property type="match status" value="1"/>
</dbReference>
<accession>A0A556PQ06</accession>
<evidence type="ECO:0000313" key="2">
    <source>
        <dbReference type="Proteomes" id="UP000316425"/>
    </source>
</evidence>
<sequence>MKVIHTQRIANDKIALLMNGYSAFAESEEVIRLVNRRIHRNNLNIIVERTNVGCWFIPEQLNKAQ</sequence>
<dbReference type="Proteomes" id="UP000316425">
    <property type="component" value="Unassembled WGS sequence"/>
</dbReference>
<dbReference type="InterPro" id="IPR058867">
    <property type="entry name" value="YtzJ"/>
</dbReference>
<evidence type="ECO:0000313" key="1">
    <source>
        <dbReference type="EMBL" id="TSJ66476.1"/>
    </source>
</evidence>
<organism evidence="1 2">
    <name type="scientific">Allobacillus salarius</name>
    <dbReference type="NCBI Taxonomy" id="1955272"/>
    <lineage>
        <taxon>Bacteria</taxon>
        <taxon>Bacillati</taxon>
        <taxon>Bacillota</taxon>
        <taxon>Bacilli</taxon>
        <taxon>Bacillales</taxon>
        <taxon>Bacillaceae</taxon>
        <taxon>Allobacillus</taxon>
    </lineage>
</organism>
<gene>
    <name evidence="1" type="ORF">FPQ13_04255</name>
</gene>
<dbReference type="RefSeq" id="WP_144088083.1">
    <property type="nucleotide sequence ID" value="NZ_VMHE01000004.1"/>
</dbReference>
<keyword evidence="2" id="KW-1185">Reference proteome</keyword>
<proteinExistence type="predicted"/>
<dbReference type="AlphaFoldDB" id="A0A556PQ06"/>
<comment type="caution">
    <text evidence="1">The sequence shown here is derived from an EMBL/GenBank/DDBJ whole genome shotgun (WGS) entry which is preliminary data.</text>
</comment>
<reference evidence="1 2" key="1">
    <citation type="submission" date="2019-07" db="EMBL/GenBank/DDBJ databases">
        <title>Allobacillus sp. nov. SKP isolated from shrimp paste of Euphausiacea.</title>
        <authorList>
            <person name="Kanchanasin P."/>
            <person name="Tanasupawat S."/>
            <person name="Shi W."/>
            <person name="Wu L."/>
            <person name="Ma J."/>
        </authorList>
    </citation>
    <scope>NUCLEOTIDE SEQUENCE [LARGE SCALE GENOMIC DNA]</scope>
    <source>
        <strain evidence="1 2">SKP4-8</strain>
    </source>
</reference>